<keyword evidence="10" id="KW-0325">Glycoprotein</keyword>
<dbReference type="SUPFAM" id="SSF49899">
    <property type="entry name" value="Concanavalin A-like lectins/glucanases"/>
    <property type="match status" value="2"/>
</dbReference>
<feature type="domain" description="Laminin G" evidence="17">
    <location>
        <begin position="1204"/>
        <end position="1397"/>
    </location>
</feature>
<name>A0AAW0UCQ2_SCYPA</name>
<evidence type="ECO:0000256" key="14">
    <source>
        <dbReference type="RuleBase" id="RU004357"/>
    </source>
</evidence>
<dbReference type="GO" id="GO:0009887">
    <property type="term" value="P:animal organ morphogenesis"/>
    <property type="evidence" value="ECO:0007669"/>
    <property type="project" value="UniProtKB-ARBA"/>
</dbReference>
<feature type="domain" description="Cadherin" evidence="19">
    <location>
        <begin position="480"/>
        <end position="584"/>
    </location>
</feature>
<dbReference type="PRINTS" id="PR00205">
    <property type="entry name" value="CADHERIN"/>
</dbReference>
<dbReference type="PANTHER" id="PTHR24027">
    <property type="entry name" value="CADHERIN-23"/>
    <property type="match status" value="1"/>
</dbReference>
<feature type="region of interest" description="Disordered" evidence="15">
    <location>
        <begin position="1654"/>
        <end position="1710"/>
    </location>
</feature>
<comment type="caution">
    <text evidence="12">Lacks conserved residue(s) required for the propagation of feature annotation.</text>
</comment>
<dbReference type="FunFam" id="2.60.40.60:FF:000104">
    <property type="entry name" value="cadherin-23 isoform X1"/>
    <property type="match status" value="1"/>
</dbReference>
<evidence type="ECO:0000256" key="13">
    <source>
        <dbReference type="RuleBase" id="RU003318"/>
    </source>
</evidence>
<keyword evidence="13" id="KW-0130">Cell adhesion</keyword>
<dbReference type="CDD" id="cd11304">
    <property type="entry name" value="Cadherin_repeat"/>
    <property type="match status" value="3"/>
</dbReference>
<dbReference type="CDD" id="cd00054">
    <property type="entry name" value="EGF_CA"/>
    <property type="match status" value="2"/>
</dbReference>
<dbReference type="SMART" id="SM00282">
    <property type="entry name" value="LamG"/>
    <property type="match status" value="2"/>
</dbReference>
<evidence type="ECO:0000313" key="21">
    <source>
        <dbReference type="Proteomes" id="UP001487740"/>
    </source>
</evidence>
<feature type="compositionally biased region" description="Basic and acidic residues" evidence="15">
    <location>
        <begin position="1700"/>
        <end position="1709"/>
    </location>
</feature>
<dbReference type="Gene3D" id="2.60.40.60">
    <property type="entry name" value="Cadherins"/>
    <property type="match status" value="5"/>
</dbReference>
<feature type="disulfide bond" evidence="12">
    <location>
        <begin position="995"/>
        <end position="1004"/>
    </location>
</feature>
<dbReference type="GO" id="GO:0045296">
    <property type="term" value="F:cadherin binding"/>
    <property type="evidence" value="ECO:0007669"/>
    <property type="project" value="TreeGrafter"/>
</dbReference>
<dbReference type="GO" id="GO:0016342">
    <property type="term" value="C:catenin complex"/>
    <property type="evidence" value="ECO:0007669"/>
    <property type="project" value="TreeGrafter"/>
</dbReference>
<evidence type="ECO:0008006" key="22">
    <source>
        <dbReference type="Google" id="ProtNLM"/>
    </source>
</evidence>
<dbReference type="Gene3D" id="4.10.900.10">
    <property type="entry name" value="TCF3-CBD (Catenin binding domain)"/>
    <property type="match status" value="1"/>
</dbReference>
<dbReference type="SUPFAM" id="SSF49313">
    <property type="entry name" value="Cadherin-like"/>
    <property type="match status" value="5"/>
</dbReference>
<sequence>MAVNVLMPLLIPLGEQITNVTHLAGRGSLTFAQPLMEVFRAGEHSACPPAHPSRHLQYHSQRRGVQRGERCCRRTLPRTPPHRVTSPSRRPLTMKLTDSRHYMHLPILPLTVPLTPTPQYDLVVGGQAGEERAFARVFVRVKDQNDLPPAFPRPVFETQITEEDDRHLPKAILQVIAEDGDISDAGRLVYSLSTDDHHAPINTTFSISRSSGYIHLLRPLDRDAPLGRARWRLWVAATDGLHTARAQVHVNVKDINDNAPFFPHNVIEASVLENADAGTEVAHVTATDLDDPEEGANAAVTYSVDKNVIDEQSGRPIFSIDSITGTIRTALCCLDREQTPSFVIQVVASDGGGLKGTGTVVVALGDENDVSPKFSRREWVVTVPESSVTPDTTNDFAFKVVSGSGYGWERFAVVPARNHSGALQALNSLDYEDPSQRRGFKFKIQVSDQGEVGWQEARHMDSAWVRVLLLDDNDNAPRFATNLVNLTLPEDTPLGHSLASFTATDIDQDGLEEIHYAIDPASDPGRQFAVDREGRVWLRRLLDRETAASHEVRVWAVDGGQPSRTATATLLLPVLDVNDNPPHVAGPAALHVPENSWPRHVANVTLGDADDWTLGHGPPFTVVLDTSTPAKVREDFAVDFDSRGDEGRGVAVVTSLRPLDREAEPTRLLPLVVGDARGLTATVTITVTVTDVNDNLMSPAAKVISVTRITGQVEGVSLGRVYVADPDDWDAGQKTWEWRRRIAHPLFTLDPRDGHLALAPHASDGSYFLQFWVSDATHGQTEVAANVTVYVTSLSEDVMPWAVPVTLASHSPEQLLSRHQGSSISQLEALVGAVESLAESKVVVVSLEEQRSAAVPSRRTSRVWLAARPRQPLDQLLLLHRRQIAAESGVVMTEVGVGVCLARAGASGVWVVDANRTALVTPRFLTVASGCSCRSRQPQILQQQYQEYHEEEQLASVKGHQPSVAAVTRPTSCQPSPCLNHGRCIAKPRGPRCVCPQGTSGSICKQLSRRFAGDGWAWVSPVPSCPSVHITLEFRARCSECLLLYAGPAPASAPSPQFVQEDVLSVELRDGWPRVMLDLGTSPILLTTGMGAASRSPSLADGRWHRLDVMSEAWPMLLPGIWTMAGLPPSLPPPSMGCIRNLRVNGELRDLGEEVLSAGSWPGCAGYDTCPLAGHRCSDNSRCVEEVGCVCNLGWTGPSCSQPSTPASFSPNSYIKMALSSSPPTSTTTLQLRFRTWEASGQLLAVTSHHGRDQMVIHLAAGHLCVQLTLHPRAKSLLCLSRSHLSDGRWHSVTASRHGEWLELLADEGDGPLYNTTATPSSLHGWTAPLLVDRHEGVHVGGSPEYVGVSLQAVHSDFRDGCLDDLRVSGISLPLPPRVNITPLAEVTMFTNVRPSCLAPAACANVTCSEPLTCVDVWRRHECGCGEGAALVRETGTCRDVNECLWSPCFNGGTCINHEPGYLCLCPEPFTGEHCTVSMTRYPALTLSFSALVLLLVFSCVILGMVLAVYMVCQQRKRKFRQGSRCSRSPEMPECPKAQQDQESLTAGNQEGDNSTTKTVTELHHPAPSTNGTEAKSSGMKAAKKSKSGAGGEGGCGCPHLPSLDDLRYYAYEGDGSSPGSLSSCCSGADGADEAKLIGGFQDVATLLNCLTGQSAGQSPGRRHSHVSKQQKPEEVRPTLTPFNISYSKGDGAQTSPSKAAKDASDDSHTAPVITDYDTGIHASLIYRKCNSLPRSRAPKIFEPRAVPRTADLKAVRYLATKTKLLLPAVRTPPILHP</sequence>
<feature type="domain" description="EGF-like" evidence="18">
    <location>
        <begin position="1440"/>
        <end position="1476"/>
    </location>
</feature>
<dbReference type="PROSITE" id="PS50026">
    <property type="entry name" value="EGF_3"/>
    <property type="match status" value="3"/>
</dbReference>
<evidence type="ECO:0000256" key="4">
    <source>
        <dbReference type="ARBA" id="ARBA00022729"/>
    </source>
</evidence>
<keyword evidence="8 16" id="KW-0472">Membrane</keyword>
<reference evidence="20 21" key="1">
    <citation type="submission" date="2023-03" db="EMBL/GenBank/DDBJ databases">
        <title>High-quality genome of Scylla paramamosain provides insights in environmental adaptation.</title>
        <authorList>
            <person name="Zhang L."/>
        </authorList>
    </citation>
    <scope>NUCLEOTIDE SEQUENCE [LARGE SCALE GENOMIC DNA]</scope>
    <source>
        <strain evidence="20">LZ_2023a</strain>
        <tissue evidence="20">Muscle</tissue>
    </source>
</reference>
<dbReference type="GO" id="GO:0007156">
    <property type="term" value="P:homophilic cell adhesion via plasma membrane adhesion molecules"/>
    <property type="evidence" value="ECO:0007669"/>
    <property type="project" value="InterPro"/>
</dbReference>
<proteinExistence type="predicted"/>
<feature type="transmembrane region" description="Helical" evidence="16">
    <location>
        <begin position="1487"/>
        <end position="1512"/>
    </location>
</feature>
<dbReference type="SUPFAM" id="SSF57196">
    <property type="entry name" value="EGF/Laminin"/>
    <property type="match status" value="2"/>
</dbReference>
<dbReference type="Gene3D" id="2.60.120.200">
    <property type="match status" value="2"/>
</dbReference>
<feature type="disulfide bond" evidence="12">
    <location>
        <begin position="1466"/>
        <end position="1475"/>
    </location>
</feature>
<dbReference type="PROSITE" id="PS00022">
    <property type="entry name" value="EGF_1"/>
    <property type="match status" value="3"/>
</dbReference>
<protein>
    <recommendedName>
        <fullName evidence="22">Neural-cadherin</fullName>
    </recommendedName>
</protein>
<dbReference type="InterPro" id="IPR015919">
    <property type="entry name" value="Cadherin-like_sf"/>
</dbReference>
<dbReference type="Pfam" id="PF00028">
    <property type="entry name" value="Cadherin"/>
    <property type="match status" value="3"/>
</dbReference>
<feature type="compositionally biased region" description="Polar residues" evidence="15">
    <location>
        <begin position="1539"/>
        <end position="1560"/>
    </location>
</feature>
<evidence type="ECO:0000256" key="7">
    <source>
        <dbReference type="ARBA" id="ARBA00022989"/>
    </source>
</evidence>
<dbReference type="Pfam" id="PF00008">
    <property type="entry name" value="EGF"/>
    <property type="match status" value="2"/>
</dbReference>
<dbReference type="PROSITE" id="PS01187">
    <property type="entry name" value="EGF_CA"/>
    <property type="match status" value="1"/>
</dbReference>
<dbReference type="InterPro" id="IPR018097">
    <property type="entry name" value="EGF_Ca-bd_CS"/>
</dbReference>
<evidence type="ECO:0000256" key="12">
    <source>
        <dbReference type="PROSITE-ProRule" id="PRU00076"/>
    </source>
</evidence>
<keyword evidence="9 12" id="KW-1015">Disulfide bond</keyword>
<dbReference type="GO" id="GO:0008013">
    <property type="term" value="F:beta-catenin binding"/>
    <property type="evidence" value="ECO:0007669"/>
    <property type="project" value="TreeGrafter"/>
</dbReference>
<organism evidence="20 21">
    <name type="scientific">Scylla paramamosain</name>
    <name type="common">Mud crab</name>
    <dbReference type="NCBI Taxonomy" id="85552"/>
    <lineage>
        <taxon>Eukaryota</taxon>
        <taxon>Metazoa</taxon>
        <taxon>Ecdysozoa</taxon>
        <taxon>Arthropoda</taxon>
        <taxon>Crustacea</taxon>
        <taxon>Multicrustacea</taxon>
        <taxon>Malacostraca</taxon>
        <taxon>Eumalacostraca</taxon>
        <taxon>Eucarida</taxon>
        <taxon>Decapoda</taxon>
        <taxon>Pleocyemata</taxon>
        <taxon>Brachyura</taxon>
        <taxon>Eubrachyura</taxon>
        <taxon>Portunoidea</taxon>
        <taxon>Portunidae</taxon>
        <taxon>Portuninae</taxon>
        <taxon>Scylla</taxon>
    </lineage>
</organism>
<feature type="domain" description="Cadherin" evidence="19">
    <location>
        <begin position="152"/>
        <end position="262"/>
    </location>
</feature>
<dbReference type="InterPro" id="IPR000152">
    <property type="entry name" value="EGF-type_Asp/Asn_hydroxyl_site"/>
</dbReference>
<feature type="domain" description="Cadherin" evidence="19">
    <location>
        <begin position="263"/>
        <end position="374"/>
    </location>
</feature>
<dbReference type="Pfam" id="PF02210">
    <property type="entry name" value="Laminin_G_2"/>
    <property type="match status" value="1"/>
</dbReference>
<dbReference type="InterPro" id="IPR001881">
    <property type="entry name" value="EGF-like_Ca-bd_dom"/>
</dbReference>
<dbReference type="FunFam" id="2.10.25.10:FF:000004">
    <property type="entry name" value="Neurogenic locus notch 1"/>
    <property type="match status" value="1"/>
</dbReference>
<evidence type="ECO:0000259" key="19">
    <source>
        <dbReference type="PROSITE" id="PS50268"/>
    </source>
</evidence>
<evidence type="ECO:0000256" key="15">
    <source>
        <dbReference type="SAM" id="MobiDB-lite"/>
    </source>
</evidence>
<evidence type="ECO:0000256" key="9">
    <source>
        <dbReference type="ARBA" id="ARBA00023157"/>
    </source>
</evidence>
<comment type="function">
    <text evidence="14">Cadherins are calcium-dependent cell adhesion proteins.</text>
</comment>
<evidence type="ECO:0000259" key="18">
    <source>
        <dbReference type="PROSITE" id="PS50026"/>
    </source>
</evidence>
<dbReference type="Gene3D" id="2.10.25.10">
    <property type="entry name" value="Laminin"/>
    <property type="match status" value="2"/>
</dbReference>
<dbReference type="PROSITE" id="PS00232">
    <property type="entry name" value="CADHERIN_1"/>
    <property type="match status" value="2"/>
</dbReference>
<dbReference type="InterPro" id="IPR002126">
    <property type="entry name" value="Cadherin-like_dom"/>
</dbReference>
<accession>A0AAW0UCQ2</accession>
<evidence type="ECO:0000256" key="16">
    <source>
        <dbReference type="SAM" id="Phobius"/>
    </source>
</evidence>
<dbReference type="InterPro" id="IPR001791">
    <property type="entry name" value="Laminin_G"/>
</dbReference>
<keyword evidence="2 12" id="KW-0245">EGF-like domain</keyword>
<evidence type="ECO:0000256" key="8">
    <source>
        <dbReference type="ARBA" id="ARBA00023136"/>
    </source>
</evidence>
<keyword evidence="5" id="KW-0677">Repeat</keyword>
<keyword evidence="6 11" id="KW-0106">Calcium</keyword>
<feature type="domain" description="EGF-like" evidence="18">
    <location>
        <begin position="969"/>
        <end position="1005"/>
    </location>
</feature>
<dbReference type="GO" id="GO:0016477">
    <property type="term" value="P:cell migration"/>
    <property type="evidence" value="ECO:0007669"/>
    <property type="project" value="TreeGrafter"/>
</dbReference>
<feature type="region of interest" description="Disordered" evidence="15">
    <location>
        <begin position="1524"/>
        <end position="1595"/>
    </location>
</feature>
<evidence type="ECO:0000256" key="6">
    <source>
        <dbReference type="ARBA" id="ARBA00022837"/>
    </source>
</evidence>
<dbReference type="PANTHER" id="PTHR24027:SF438">
    <property type="entry name" value="CADHERIN 23"/>
    <property type="match status" value="1"/>
</dbReference>
<evidence type="ECO:0000256" key="2">
    <source>
        <dbReference type="ARBA" id="ARBA00022536"/>
    </source>
</evidence>
<dbReference type="InterPro" id="IPR000742">
    <property type="entry name" value="EGF"/>
</dbReference>
<dbReference type="GO" id="GO:0031175">
    <property type="term" value="P:neuron projection development"/>
    <property type="evidence" value="ECO:0007669"/>
    <property type="project" value="TreeGrafter"/>
</dbReference>
<dbReference type="InterPro" id="IPR039808">
    <property type="entry name" value="Cadherin"/>
</dbReference>
<dbReference type="PROSITE" id="PS00010">
    <property type="entry name" value="ASX_HYDROXYL"/>
    <property type="match status" value="1"/>
</dbReference>
<evidence type="ECO:0000256" key="3">
    <source>
        <dbReference type="ARBA" id="ARBA00022692"/>
    </source>
</evidence>
<feature type="domain" description="EGF-like" evidence="18">
    <location>
        <begin position="1166"/>
        <end position="1201"/>
    </location>
</feature>
<comment type="caution">
    <text evidence="20">The sequence shown here is derived from an EMBL/GenBank/DDBJ whole genome shotgun (WGS) entry which is preliminary data.</text>
</comment>
<dbReference type="Pfam" id="PF01049">
    <property type="entry name" value="CADH_Y-type_LIR"/>
    <property type="match status" value="1"/>
</dbReference>
<dbReference type="GO" id="GO:0005509">
    <property type="term" value="F:calcium ion binding"/>
    <property type="evidence" value="ECO:0007669"/>
    <property type="project" value="UniProtKB-UniRule"/>
</dbReference>
<dbReference type="InterPro" id="IPR020894">
    <property type="entry name" value="Cadherin_CS"/>
</dbReference>
<evidence type="ECO:0000256" key="11">
    <source>
        <dbReference type="PROSITE-ProRule" id="PRU00043"/>
    </source>
</evidence>
<keyword evidence="7 16" id="KW-1133">Transmembrane helix</keyword>
<evidence type="ECO:0000256" key="5">
    <source>
        <dbReference type="ARBA" id="ARBA00022737"/>
    </source>
</evidence>
<dbReference type="InterPro" id="IPR000233">
    <property type="entry name" value="Cadherin_Y-type_LIR"/>
</dbReference>
<dbReference type="GO" id="GO:0007163">
    <property type="term" value="P:establishment or maintenance of cell polarity"/>
    <property type="evidence" value="ECO:0007669"/>
    <property type="project" value="UniProtKB-ARBA"/>
</dbReference>
<feature type="domain" description="Cadherin" evidence="19">
    <location>
        <begin position="386"/>
        <end position="479"/>
    </location>
</feature>
<keyword evidence="4" id="KW-0732">Signal</keyword>
<keyword evidence="21" id="KW-1185">Reference proteome</keyword>
<dbReference type="SMART" id="SM00179">
    <property type="entry name" value="EGF_CA"/>
    <property type="match status" value="2"/>
</dbReference>
<feature type="compositionally biased region" description="Polar residues" evidence="15">
    <location>
        <begin position="1681"/>
        <end position="1698"/>
    </location>
</feature>
<comment type="subcellular location">
    <subcellularLocation>
        <location evidence="13">Cell membrane</location>
        <topology evidence="13">Single-pass type I membrane protein</topology>
    </subcellularLocation>
    <subcellularLocation>
        <location evidence="1">Membrane</location>
        <topology evidence="1">Single-pass membrane protein</topology>
    </subcellularLocation>
</comment>
<evidence type="ECO:0000259" key="17">
    <source>
        <dbReference type="PROSITE" id="PS50025"/>
    </source>
</evidence>
<evidence type="ECO:0000313" key="20">
    <source>
        <dbReference type="EMBL" id="KAK8397909.1"/>
    </source>
</evidence>
<dbReference type="FunFam" id="2.60.40.60:FF:000112">
    <property type="entry name" value="neural-cadherin isoform X1"/>
    <property type="match status" value="1"/>
</dbReference>
<evidence type="ECO:0000256" key="10">
    <source>
        <dbReference type="ARBA" id="ARBA00023180"/>
    </source>
</evidence>
<dbReference type="PROSITE" id="PS01186">
    <property type="entry name" value="EGF_2"/>
    <property type="match status" value="2"/>
</dbReference>
<dbReference type="EMBL" id="JARAKH010000013">
    <property type="protein sequence ID" value="KAK8397909.1"/>
    <property type="molecule type" value="Genomic_DNA"/>
</dbReference>
<dbReference type="InterPro" id="IPR027397">
    <property type="entry name" value="Catenin-bd_sf"/>
</dbReference>
<keyword evidence="3 13" id="KW-0812">Transmembrane</keyword>
<dbReference type="PROSITE" id="PS50268">
    <property type="entry name" value="CADHERIN_2"/>
    <property type="match status" value="5"/>
</dbReference>
<dbReference type="Proteomes" id="UP001487740">
    <property type="component" value="Unassembled WGS sequence"/>
</dbReference>
<evidence type="ECO:0000256" key="1">
    <source>
        <dbReference type="ARBA" id="ARBA00004167"/>
    </source>
</evidence>
<feature type="disulfide bond" evidence="12">
    <location>
        <begin position="1191"/>
        <end position="1200"/>
    </location>
</feature>
<feature type="domain" description="Laminin G" evidence="17">
    <location>
        <begin position="1006"/>
        <end position="1164"/>
    </location>
</feature>
<gene>
    <name evidence="20" type="ORF">O3P69_004604</name>
</gene>
<feature type="domain" description="Cadherin" evidence="19">
    <location>
        <begin position="584"/>
        <end position="701"/>
    </location>
</feature>
<dbReference type="CDD" id="cd00110">
    <property type="entry name" value="LamG"/>
    <property type="match status" value="2"/>
</dbReference>
<dbReference type="PROSITE" id="PS50025">
    <property type="entry name" value="LAM_G_DOMAIN"/>
    <property type="match status" value="2"/>
</dbReference>
<dbReference type="GO" id="GO:0001736">
    <property type="term" value="P:establishment of planar polarity"/>
    <property type="evidence" value="ECO:0007669"/>
    <property type="project" value="UniProtKB-ARBA"/>
</dbReference>
<dbReference type="SMART" id="SM00181">
    <property type="entry name" value="EGF"/>
    <property type="match status" value="4"/>
</dbReference>
<dbReference type="InterPro" id="IPR013320">
    <property type="entry name" value="ConA-like_dom_sf"/>
</dbReference>
<dbReference type="SMART" id="SM00112">
    <property type="entry name" value="CA"/>
    <property type="match status" value="5"/>
</dbReference>